<accession>A0A5J5EXS7</accession>
<name>A0A5J5EXS7_9PEZI</name>
<feature type="compositionally biased region" description="Low complexity" evidence="1">
    <location>
        <begin position="186"/>
        <end position="221"/>
    </location>
</feature>
<dbReference type="Proteomes" id="UP000326924">
    <property type="component" value="Unassembled WGS sequence"/>
</dbReference>
<evidence type="ECO:0000313" key="2">
    <source>
        <dbReference type="EMBL" id="KAA8905842.1"/>
    </source>
</evidence>
<protein>
    <submittedName>
        <fullName evidence="2">Uncharacterized protein</fullName>
    </submittedName>
</protein>
<dbReference type="AlphaFoldDB" id="A0A5J5EXS7"/>
<evidence type="ECO:0000256" key="1">
    <source>
        <dbReference type="SAM" id="MobiDB-lite"/>
    </source>
</evidence>
<proteinExistence type="predicted"/>
<evidence type="ECO:0000313" key="3">
    <source>
        <dbReference type="Proteomes" id="UP000326924"/>
    </source>
</evidence>
<reference evidence="2 3" key="1">
    <citation type="submission" date="2019-09" db="EMBL/GenBank/DDBJ databases">
        <title>Draft genome of the ectomycorrhizal ascomycete Sphaerosporella brunnea.</title>
        <authorList>
            <consortium name="DOE Joint Genome Institute"/>
            <person name="Benucci G.M."/>
            <person name="Marozzi G."/>
            <person name="Antonielli L."/>
            <person name="Sanchez S."/>
            <person name="Marco P."/>
            <person name="Wang X."/>
            <person name="Falini L.B."/>
            <person name="Barry K."/>
            <person name="Haridas S."/>
            <person name="Lipzen A."/>
            <person name="Labutti K."/>
            <person name="Grigoriev I.V."/>
            <person name="Murat C."/>
            <person name="Martin F."/>
            <person name="Albertini E."/>
            <person name="Donnini D."/>
            <person name="Bonito G."/>
        </authorList>
    </citation>
    <scope>NUCLEOTIDE SEQUENCE [LARGE SCALE GENOMIC DNA]</scope>
    <source>
        <strain evidence="2 3">Sb_GMNB300</strain>
    </source>
</reference>
<sequence>MTPDNPKKAIPHEREMSVKTAANDVDAAKNSVQSEAPVPTPFMVQDGDTEKSDWRQDPVTTEKGVLGNGLEFIDNTLGNIPSQLAASLGRTLSISTGPGRGAGFVTSKGSGSDREVDIGMGITDKPRTAMGPSTPATTPFPAPASQHNTGRLSRSDKTRRDIDSANHRSSCSSYSYCSDHPHPTTKKSASLASTSASLHQQYARSRPATPTAAAAETVETSRNQPHEDTASFTSHANTLAWLVVPTFHVFVPFTGLSDSSSGYRPADYSGLPTRTSKCPGHCSDYLQHAQVVFVGPKLGDVGECNREWRNRSRTVETGSSEASAFETFLGENLDSCAILVAQKVRSRRRLEGAAGAHSVVAEGEMKGIRRRREENLRRCAVSTSGR</sequence>
<dbReference type="EMBL" id="VXIS01000095">
    <property type="protein sequence ID" value="KAA8905842.1"/>
    <property type="molecule type" value="Genomic_DNA"/>
</dbReference>
<feature type="region of interest" description="Disordered" evidence="1">
    <location>
        <begin position="122"/>
        <end position="230"/>
    </location>
</feature>
<keyword evidence="3" id="KW-1185">Reference proteome</keyword>
<feature type="region of interest" description="Disordered" evidence="1">
    <location>
        <begin position="1"/>
        <end position="55"/>
    </location>
</feature>
<feature type="compositionally biased region" description="Basic and acidic residues" evidence="1">
    <location>
        <begin position="1"/>
        <end position="17"/>
    </location>
</feature>
<feature type="compositionally biased region" description="Low complexity" evidence="1">
    <location>
        <begin position="132"/>
        <end position="145"/>
    </location>
</feature>
<organism evidence="2 3">
    <name type="scientific">Sphaerosporella brunnea</name>
    <dbReference type="NCBI Taxonomy" id="1250544"/>
    <lineage>
        <taxon>Eukaryota</taxon>
        <taxon>Fungi</taxon>
        <taxon>Dikarya</taxon>
        <taxon>Ascomycota</taxon>
        <taxon>Pezizomycotina</taxon>
        <taxon>Pezizomycetes</taxon>
        <taxon>Pezizales</taxon>
        <taxon>Pyronemataceae</taxon>
        <taxon>Sphaerosporella</taxon>
    </lineage>
</organism>
<gene>
    <name evidence="2" type="ORF">FN846DRAFT_890386</name>
</gene>
<feature type="compositionally biased region" description="Basic and acidic residues" evidence="1">
    <location>
        <begin position="153"/>
        <end position="166"/>
    </location>
</feature>
<feature type="compositionally biased region" description="Low complexity" evidence="1">
    <location>
        <begin position="169"/>
        <end position="178"/>
    </location>
</feature>
<comment type="caution">
    <text evidence="2">The sequence shown here is derived from an EMBL/GenBank/DDBJ whole genome shotgun (WGS) entry which is preliminary data.</text>
</comment>
<dbReference type="InParanoid" id="A0A5J5EXS7"/>